<comment type="caution">
    <text evidence="1">The sequence shown here is derived from an EMBL/GenBank/DDBJ whole genome shotgun (WGS) entry which is preliminary data.</text>
</comment>
<dbReference type="AlphaFoldDB" id="A0A931CT48"/>
<protein>
    <submittedName>
        <fullName evidence="1">Uncharacterized protein</fullName>
    </submittedName>
</protein>
<name>A0A931CT48_9MICC</name>
<proteinExistence type="predicted"/>
<reference evidence="1 2" key="1">
    <citation type="submission" date="2020-11" db="EMBL/GenBank/DDBJ databases">
        <title>Arthrobacter antarcticus sp. nov., isolated from Antarctic Soil.</title>
        <authorList>
            <person name="Li J."/>
        </authorList>
    </citation>
    <scope>NUCLEOTIDE SEQUENCE [LARGE SCALE GENOMIC DNA]</scope>
    <source>
        <strain evidence="1 2">Z1-20</strain>
    </source>
</reference>
<dbReference type="Proteomes" id="UP000655366">
    <property type="component" value="Unassembled WGS sequence"/>
</dbReference>
<evidence type="ECO:0000313" key="1">
    <source>
        <dbReference type="EMBL" id="MBG0740424.1"/>
    </source>
</evidence>
<gene>
    <name evidence="1" type="ORF">IV500_13635</name>
</gene>
<accession>A0A931CT48</accession>
<sequence length="395" mass="41681">MDLTARLLALGVPHPFVITAPGFTAVRLAVEQQIRERGWSEALSPADADMLVLCGSGGKEFGAVAGRVWEQLPAPRTRTLVPDPDAASACLDAAVAALRDLEGLRRLEVDRPDAAPMDMDMAGSDSDKTGMDMDMDMELPGGLPMADRGADRDGLKLDQLHLVLGPALSDWPSGLVVRLVLQGDVAQRAGISVLDGAADGPPISSFWADLIGEAAQSEPIEHVELVNAAAAADSLQRFLNVAGWPSAARIVRRLRDELLAGAAHPAARSRAIDPRSRRWLRAVGRSRVLRWSVAGLGQLGPGQLDDGVPLTLVGDVTARVLRWVDDIAVVLDPVSTDAREAVVTSRAASARAALTVLPHLLVGQELAAVRLIVASLDPDIEALQAHAAAPRKSDG</sequence>
<dbReference type="RefSeq" id="WP_196397359.1">
    <property type="nucleotide sequence ID" value="NZ_JADNYM010000017.1"/>
</dbReference>
<organism evidence="1 2">
    <name type="scientific">Arthrobacter terrae</name>
    <dbReference type="NCBI Taxonomy" id="2935737"/>
    <lineage>
        <taxon>Bacteria</taxon>
        <taxon>Bacillati</taxon>
        <taxon>Actinomycetota</taxon>
        <taxon>Actinomycetes</taxon>
        <taxon>Micrococcales</taxon>
        <taxon>Micrococcaceae</taxon>
        <taxon>Arthrobacter</taxon>
    </lineage>
</organism>
<dbReference type="EMBL" id="JADNYM010000017">
    <property type="protein sequence ID" value="MBG0740424.1"/>
    <property type="molecule type" value="Genomic_DNA"/>
</dbReference>
<evidence type="ECO:0000313" key="2">
    <source>
        <dbReference type="Proteomes" id="UP000655366"/>
    </source>
</evidence>
<keyword evidence="2" id="KW-1185">Reference proteome</keyword>